<organism evidence="2">
    <name type="scientific">Roseihalotalea indica</name>
    <dbReference type="NCBI Taxonomy" id="2867963"/>
    <lineage>
        <taxon>Bacteria</taxon>
        <taxon>Pseudomonadati</taxon>
        <taxon>Bacteroidota</taxon>
        <taxon>Cytophagia</taxon>
        <taxon>Cytophagales</taxon>
        <taxon>Catalimonadaceae</taxon>
        <taxon>Roseihalotalea</taxon>
    </lineage>
</organism>
<evidence type="ECO:0000256" key="1">
    <source>
        <dbReference type="SAM" id="MobiDB-lite"/>
    </source>
</evidence>
<feature type="region of interest" description="Disordered" evidence="1">
    <location>
        <begin position="1"/>
        <end position="33"/>
    </location>
</feature>
<evidence type="ECO:0000313" key="2">
    <source>
        <dbReference type="EMBL" id="WKN36467.1"/>
    </source>
</evidence>
<sequence length="33" mass="3400">MKKSASIAALSVSGLNNTFPPAKRNTPSPEEVG</sequence>
<reference evidence="2" key="1">
    <citation type="journal article" date="2023" name="Comput. Struct. Biotechnol. J.">
        <title>Discovery of a novel marine Bacteroidetes with a rich repertoire of carbohydrate-active enzymes.</title>
        <authorList>
            <person name="Chen B."/>
            <person name="Liu G."/>
            <person name="Chen Q."/>
            <person name="Wang H."/>
            <person name="Liu L."/>
            <person name="Tang K."/>
        </authorList>
    </citation>
    <scope>NUCLEOTIDE SEQUENCE</scope>
    <source>
        <strain evidence="2">TK19036</strain>
    </source>
</reference>
<reference evidence="2" key="2">
    <citation type="journal article" date="2024" name="Antonie Van Leeuwenhoek">
        <title>Roseihalotalea indica gen. nov., sp. nov., a halophilic Bacteroidetes from mesopelagic Southwest Indian Ocean with higher carbohydrate metabolic potential.</title>
        <authorList>
            <person name="Chen B."/>
            <person name="Zhang M."/>
            <person name="Lin D."/>
            <person name="Ye J."/>
            <person name="Tang K."/>
        </authorList>
    </citation>
    <scope>NUCLEOTIDE SEQUENCE</scope>
    <source>
        <strain evidence="2">TK19036</strain>
    </source>
</reference>
<dbReference type="AlphaFoldDB" id="A0AA49GLF2"/>
<gene>
    <name evidence="2" type="ORF">K4G66_29325</name>
</gene>
<proteinExistence type="predicted"/>
<protein>
    <submittedName>
        <fullName evidence="2">Uncharacterized protein</fullName>
    </submittedName>
</protein>
<accession>A0AA49GLF2</accession>
<dbReference type="EMBL" id="CP120682">
    <property type="protein sequence ID" value="WKN36467.1"/>
    <property type="molecule type" value="Genomic_DNA"/>
</dbReference>
<name>A0AA49GLF2_9BACT</name>